<sequence>MKPIIQKGLKQIQEEQIQEIHAVTGGDINEAYYVRTKHQEYFVKLNKEMDVSFFEFEAEGLSAIRQTGAINVPAVYGVQKDKETQIPMLFMEWIEGKKENNTDEILGERLAALHLSEGPGFGWEGKSYIGKLMHDNHLHNSWLTYYRDARLLEQIKIGQSQKSISGERNKQLMRLLEKLDTWIPNNPKSSTLHGDLWGGNWMTGKGGVPYLIDPSILFGDHEFEMAFTELFGGFSQRFYDAYHSVFPLSPEYETRKELYQLYYLLAHLNMFGESYGGSVDRIVRKYVG</sequence>
<dbReference type="AlphaFoldDB" id="A0A417YHK2"/>
<dbReference type="PIRSF" id="PIRSF006221">
    <property type="entry name" value="Ketosamine-3-kinase"/>
    <property type="match status" value="1"/>
</dbReference>
<dbReference type="Gene3D" id="3.90.1200.10">
    <property type="match status" value="1"/>
</dbReference>
<evidence type="ECO:0000313" key="3">
    <source>
        <dbReference type="Proteomes" id="UP000285456"/>
    </source>
</evidence>
<comment type="similarity">
    <text evidence="1">Belongs to the fructosamine kinase family.</text>
</comment>
<dbReference type="Gene3D" id="3.30.200.20">
    <property type="entry name" value="Phosphorylase Kinase, domain 1"/>
    <property type="match status" value="1"/>
</dbReference>
<dbReference type="PANTHER" id="PTHR12149">
    <property type="entry name" value="FRUCTOSAMINE 3 KINASE-RELATED PROTEIN"/>
    <property type="match status" value="1"/>
</dbReference>
<dbReference type="SUPFAM" id="SSF56112">
    <property type="entry name" value="Protein kinase-like (PK-like)"/>
    <property type="match status" value="1"/>
</dbReference>
<name>A0A417YHK2_9BACI</name>
<dbReference type="Pfam" id="PF03881">
    <property type="entry name" value="Fructosamin_kin"/>
    <property type="match status" value="1"/>
</dbReference>
<dbReference type="RefSeq" id="WP_118889337.1">
    <property type="nucleotide sequence ID" value="NZ_JAMAWL010000004.1"/>
</dbReference>
<keyword evidence="1" id="KW-0808">Transferase</keyword>
<evidence type="ECO:0000256" key="1">
    <source>
        <dbReference type="PIRNR" id="PIRNR006221"/>
    </source>
</evidence>
<gene>
    <name evidence="2" type="ORF">D1B32_11055</name>
</gene>
<evidence type="ECO:0000313" key="2">
    <source>
        <dbReference type="EMBL" id="RHW32293.1"/>
    </source>
</evidence>
<dbReference type="OrthoDB" id="5291879at2"/>
<keyword evidence="3" id="KW-1185">Reference proteome</keyword>
<accession>A0A417YHK2</accession>
<dbReference type="EMBL" id="QWEH01000006">
    <property type="protein sequence ID" value="RHW32293.1"/>
    <property type="molecule type" value="Genomic_DNA"/>
</dbReference>
<dbReference type="PANTHER" id="PTHR12149:SF8">
    <property type="entry name" value="PROTEIN-RIBULOSAMINE 3-KINASE"/>
    <property type="match status" value="1"/>
</dbReference>
<organism evidence="2 3">
    <name type="scientific">Oceanobacillus profundus</name>
    <dbReference type="NCBI Taxonomy" id="372463"/>
    <lineage>
        <taxon>Bacteria</taxon>
        <taxon>Bacillati</taxon>
        <taxon>Bacillota</taxon>
        <taxon>Bacilli</taxon>
        <taxon>Bacillales</taxon>
        <taxon>Bacillaceae</taxon>
        <taxon>Oceanobacillus</taxon>
    </lineage>
</organism>
<keyword evidence="1 2" id="KW-0418">Kinase</keyword>
<dbReference type="Proteomes" id="UP000285456">
    <property type="component" value="Unassembled WGS sequence"/>
</dbReference>
<dbReference type="GO" id="GO:0016301">
    <property type="term" value="F:kinase activity"/>
    <property type="evidence" value="ECO:0007669"/>
    <property type="project" value="UniProtKB-UniRule"/>
</dbReference>
<comment type="caution">
    <text evidence="2">The sequence shown here is derived from an EMBL/GenBank/DDBJ whole genome shotgun (WGS) entry which is preliminary data.</text>
</comment>
<proteinExistence type="inferred from homology"/>
<protein>
    <submittedName>
        <fullName evidence="2">Fructosamine kinase</fullName>
    </submittedName>
</protein>
<reference evidence="2 3" key="1">
    <citation type="journal article" date="2007" name="Int. J. Syst. Evol. Microbiol.">
        <title>Oceanobacillus profundus sp. nov., isolated from a deep-sea sediment core.</title>
        <authorList>
            <person name="Kim Y.G."/>
            <person name="Choi D.H."/>
            <person name="Hyun S."/>
            <person name="Cho B.C."/>
        </authorList>
    </citation>
    <scope>NUCLEOTIDE SEQUENCE [LARGE SCALE GENOMIC DNA]</scope>
    <source>
        <strain evidence="2 3">DSM 18246</strain>
    </source>
</reference>
<dbReference type="InterPro" id="IPR011009">
    <property type="entry name" value="Kinase-like_dom_sf"/>
</dbReference>
<dbReference type="InterPro" id="IPR016477">
    <property type="entry name" value="Fructo-/Ketosamine-3-kinase"/>
</dbReference>